<sequence length="113" mass="12585">MMIAERVLMLSQDGTEVAVPVRIFAPVEGKEDWSCRTEIHWPEGGRVETIYGIDAAQALYLSLLAIGSRLYMSDAHKEGRLRSGEPGSGYGFPVLKMMRHELIGYDAHFDGND</sequence>
<protein>
    <recommendedName>
        <fullName evidence="1">DUF6968 domain-containing protein</fullName>
    </recommendedName>
</protein>
<reference evidence="3 5" key="2">
    <citation type="submission" date="2023-07" db="EMBL/GenBank/DDBJ databases">
        <title>Genomic Encyclopedia of Type Strains, Phase IV (KMG-IV): sequencing the most valuable type-strain genomes for metagenomic binning, comparative biology and taxonomic classification.</title>
        <authorList>
            <person name="Goeker M."/>
        </authorList>
    </citation>
    <scope>NUCLEOTIDE SEQUENCE [LARGE SCALE GENOMIC DNA]</scope>
    <source>
        <strain evidence="3 5">DSM 338</strain>
    </source>
</reference>
<keyword evidence="5" id="KW-1185">Reference proteome</keyword>
<evidence type="ECO:0000313" key="4">
    <source>
        <dbReference type="Proteomes" id="UP001144397"/>
    </source>
</evidence>
<evidence type="ECO:0000259" key="1">
    <source>
        <dbReference type="Pfam" id="PF22302"/>
    </source>
</evidence>
<dbReference type="AlphaFoldDB" id="A0A9W6CKN0"/>
<dbReference type="EMBL" id="BSDO01000001">
    <property type="protein sequence ID" value="GLI21447.1"/>
    <property type="molecule type" value="Genomic_DNA"/>
</dbReference>
<dbReference type="Proteomes" id="UP001144397">
    <property type="component" value="Unassembled WGS sequence"/>
</dbReference>
<organism evidence="2 4">
    <name type="scientific">Xanthobacter flavus</name>
    <dbReference type="NCBI Taxonomy" id="281"/>
    <lineage>
        <taxon>Bacteria</taxon>
        <taxon>Pseudomonadati</taxon>
        <taxon>Pseudomonadota</taxon>
        <taxon>Alphaproteobacteria</taxon>
        <taxon>Hyphomicrobiales</taxon>
        <taxon>Xanthobacteraceae</taxon>
        <taxon>Xanthobacter</taxon>
    </lineage>
</organism>
<gene>
    <name evidence="3" type="ORF">GGQ86_001635</name>
    <name evidence="2" type="ORF">XFLAVUS301_11210</name>
</gene>
<dbReference type="Proteomes" id="UP001245370">
    <property type="component" value="Unassembled WGS sequence"/>
</dbReference>
<dbReference type="Pfam" id="PF22302">
    <property type="entry name" value="DUF6968"/>
    <property type="match status" value="1"/>
</dbReference>
<comment type="caution">
    <text evidence="2">The sequence shown here is derived from an EMBL/GenBank/DDBJ whole genome shotgun (WGS) entry which is preliminary data.</text>
</comment>
<proteinExistence type="predicted"/>
<dbReference type="RefSeq" id="WP_281806020.1">
    <property type="nucleotide sequence ID" value="NZ_BSDO01000001.1"/>
</dbReference>
<accession>A0A9W6CKN0</accession>
<feature type="domain" description="DUF6968" evidence="1">
    <location>
        <begin position="4"/>
        <end position="94"/>
    </location>
</feature>
<name>A0A9W6CKN0_XANFL</name>
<dbReference type="GeneID" id="95761914"/>
<reference evidence="2" key="1">
    <citation type="submission" date="2022-12" db="EMBL/GenBank/DDBJ databases">
        <title>Reference genome sequencing for broad-spectrum identification of bacterial and archaeal isolates by mass spectrometry.</title>
        <authorList>
            <person name="Sekiguchi Y."/>
            <person name="Tourlousse D.M."/>
        </authorList>
    </citation>
    <scope>NUCLEOTIDE SEQUENCE</scope>
    <source>
        <strain evidence="2">301</strain>
    </source>
</reference>
<dbReference type="InterPro" id="IPR054241">
    <property type="entry name" value="DUF6968"/>
</dbReference>
<evidence type="ECO:0000313" key="3">
    <source>
        <dbReference type="EMBL" id="MDR6333171.1"/>
    </source>
</evidence>
<evidence type="ECO:0000313" key="2">
    <source>
        <dbReference type="EMBL" id="GLI21447.1"/>
    </source>
</evidence>
<dbReference type="EMBL" id="JAVDPY010000002">
    <property type="protein sequence ID" value="MDR6333171.1"/>
    <property type="molecule type" value="Genomic_DNA"/>
</dbReference>
<evidence type="ECO:0000313" key="5">
    <source>
        <dbReference type="Proteomes" id="UP001245370"/>
    </source>
</evidence>